<evidence type="ECO:0000256" key="4">
    <source>
        <dbReference type="ARBA" id="ARBA00012438"/>
    </source>
</evidence>
<dbReference type="InterPro" id="IPR001789">
    <property type="entry name" value="Sig_transdc_resp-reg_receiver"/>
</dbReference>
<dbReference type="SUPFAM" id="SSF47384">
    <property type="entry name" value="Homodimeric domain of signal transducing histidine kinase"/>
    <property type="match status" value="1"/>
</dbReference>
<dbReference type="Gene3D" id="3.40.50.2300">
    <property type="match status" value="3"/>
</dbReference>
<keyword evidence="13" id="KW-0902">Two-component regulatory system</keyword>
<feature type="modified residue" description="4-aspartylphosphate" evidence="16">
    <location>
        <position position="623"/>
    </location>
</feature>
<comment type="similarity">
    <text evidence="3">In the N-terminal section; belongs to the phytochrome family.</text>
</comment>
<dbReference type="CDD" id="cd17546">
    <property type="entry name" value="REC_hyHK_CKI1_RcsC-like"/>
    <property type="match status" value="2"/>
</dbReference>
<dbReference type="InterPro" id="IPR004358">
    <property type="entry name" value="Sig_transdc_His_kin-like_C"/>
</dbReference>
<dbReference type="HOGENOM" id="CLU_000445_104_15_3"/>
<dbReference type="RefSeq" id="WP_015161052.1">
    <property type="nucleotide sequence ID" value="NC_019697.1"/>
</dbReference>
<evidence type="ECO:0000256" key="14">
    <source>
        <dbReference type="ARBA" id="ARBA00023136"/>
    </source>
</evidence>
<comment type="catalytic activity">
    <reaction evidence="1">
        <text>ATP + protein L-histidine = ADP + protein N-phospho-L-histidine.</text>
        <dbReference type="EC" id="2.7.13.3"/>
    </reaction>
</comment>
<dbReference type="SUPFAM" id="SSF52172">
    <property type="entry name" value="CheY-like"/>
    <property type="match status" value="3"/>
</dbReference>
<evidence type="ECO:0000256" key="17">
    <source>
        <dbReference type="SAM" id="Coils"/>
    </source>
</evidence>
<dbReference type="InterPro" id="IPR036890">
    <property type="entry name" value="HATPase_C_sf"/>
</dbReference>
<dbReference type="CDD" id="cd16922">
    <property type="entry name" value="HATPase_EvgS-ArcB-TorS-like"/>
    <property type="match status" value="1"/>
</dbReference>
<feature type="coiled-coil region" evidence="17">
    <location>
        <begin position="134"/>
        <end position="168"/>
    </location>
</feature>
<dbReference type="STRING" id="1173020.Cha6605_3976"/>
<dbReference type="eggNOG" id="COG3706">
    <property type="taxonomic scope" value="Bacteria"/>
</dbReference>
<dbReference type="KEGG" id="cmp:Cha6605_3976"/>
<dbReference type="FunFam" id="3.30.565.10:FF:000010">
    <property type="entry name" value="Sensor histidine kinase RcsC"/>
    <property type="match status" value="1"/>
</dbReference>
<keyword evidence="7" id="KW-0808">Transferase</keyword>
<feature type="modified residue" description="4-aspartylphosphate" evidence="16">
    <location>
        <position position="61"/>
    </location>
</feature>
<dbReference type="Pfam" id="PF00072">
    <property type="entry name" value="Response_reg"/>
    <property type="match status" value="3"/>
</dbReference>
<evidence type="ECO:0000256" key="9">
    <source>
        <dbReference type="ARBA" id="ARBA00022741"/>
    </source>
</evidence>
<dbReference type="Gene3D" id="1.10.287.130">
    <property type="match status" value="1"/>
</dbReference>
<dbReference type="PRINTS" id="PR00344">
    <property type="entry name" value="BCTRLSENSOR"/>
</dbReference>
<keyword evidence="17" id="KW-0175">Coiled coil</keyword>
<dbReference type="SUPFAM" id="SSF55874">
    <property type="entry name" value="ATPase domain of HSP90 chaperone/DNA topoisomerase II/histidine kinase"/>
    <property type="match status" value="1"/>
</dbReference>
<evidence type="ECO:0000256" key="13">
    <source>
        <dbReference type="ARBA" id="ARBA00023012"/>
    </source>
</evidence>
<keyword evidence="8" id="KW-0812">Transmembrane</keyword>
<comment type="subcellular location">
    <subcellularLocation>
        <location evidence="2">Cell membrane</location>
        <topology evidence="2">Multi-pass membrane protein</topology>
    </subcellularLocation>
</comment>
<keyword evidence="11" id="KW-0067">ATP-binding</keyword>
<dbReference type="EMBL" id="CP003600">
    <property type="protein sequence ID" value="AFY94938.1"/>
    <property type="molecule type" value="Genomic_DNA"/>
</dbReference>
<dbReference type="SMART" id="SM00448">
    <property type="entry name" value="REC"/>
    <property type="match status" value="3"/>
</dbReference>
<keyword evidence="21" id="KW-1185">Reference proteome</keyword>
<keyword evidence="5" id="KW-1003">Cell membrane</keyword>
<gene>
    <name evidence="20" type="ORF">Cha6605_3976</name>
</gene>
<feature type="domain" description="Response regulatory" evidence="19">
    <location>
        <begin position="574"/>
        <end position="691"/>
    </location>
</feature>
<keyword evidence="9" id="KW-0547">Nucleotide-binding</keyword>
<feature type="domain" description="Histidine kinase" evidence="18">
    <location>
        <begin position="178"/>
        <end position="409"/>
    </location>
</feature>
<dbReference type="PANTHER" id="PTHR45339:SF1">
    <property type="entry name" value="HYBRID SIGNAL TRANSDUCTION HISTIDINE KINASE J"/>
    <property type="match status" value="1"/>
</dbReference>
<evidence type="ECO:0000256" key="16">
    <source>
        <dbReference type="PROSITE-ProRule" id="PRU00169"/>
    </source>
</evidence>
<dbReference type="FunFam" id="1.10.287.130:FF:000003">
    <property type="entry name" value="Histidine kinase"/>
    <property type="match status" value="1"/>
</dbReference>
<dbReference type="Gene3D" id="3.30.565.10">
    <property type="entry name" value="Histidine kinase-like ATPase, C-terminal domain"/>
    <property type="match status" value="1"/>
</dbReference>
<dbReference type="eggNOG" id="COG2205">
    <property type="taxonomic scope" value="Bacteria"/>
</dbReference>
<dbReference type="eggNOG" id="COG0784">
    <property type="taxonomic scope" value="Bacteria"/>
</dbReference>
<evidence type="ECO:0000256" key="8">
    <source>
        <dbReference type="ARBA" id="ARBA00022692"/>
    </source>
</evidence>
<dbReference type="Pfam" id="PF00512">
    <property type="entry name" value="HisKA"/>
    <property type="match status" value="1"/>
</dbReference>
<keyword evidence="12" id="KW-1133">Transmembrane helix</keyword>
<evidence type="ECO:0000256" key="2">
    <source>
        <dbReference type="ARBA" id="ARBA00004651"/>
    </source>
</evidence>
<evidence type="ECO:0000256" key="7">
    <source>
        <dbReference type="ARBA" id="ARBA00022679"/>
    </source>
</evidence>
<feature type="modified residue" description="4-aspartylphosphate" evidence="16">
    <location>
        <position position="481"/>
    </location>
</feature>
<keyword evidence="14" id="KW-0472">Membrane</keyword>
<evidence type="ECO:0000256" key="12">
    <source>
        <dbReference type="ARBA" id="ARBA00022989"/>
    </source>
</evidence>
<evidence type="ECO:0000259" key="18">
    <source>
        <dbReference type="PROSITE" id="PS50109"/>
    </source>
</evidence>
<dbReference type="PANTHER" id="PTHR45339">
    <property type="entry name" value="HYBRID SIGNAL TRANSDUCTION HISTIDINE KINASE J"/>
    <property type="match status" value="1"/>
</dbReference>
<evidence type="ECO:0000256" key="10">
    <source>
        <dbReference type="ARBA" id="ARBA00022777"/>
    </source>
</evidence>
<dbReference type="GO" id="GO:0000155">
    <property type="term" value="F:phosphorelay sensor kinase activity"/>
    <property type="evidence" value="ECO:0007669"/>
    <property type="project" value="InterPro"/>
</dbReference>
<feature type="domain" description="Response regulatory" evidence="19">
    <location>
        <begin position="431"/>
        <end position="548"/>
    </location>
</feature>
<accession>K9UJV6</accession>
<keyword evidence="10 20" id="KW-0418">Kinase</keyword>
<dbReference type="InterPro" id="IPR036097">
    <property type="entry name" value="HisK_dim/P_sf"/>
</dbReference>
<evidence type="ECO:0000313" key="21">
    <source>
        <dbReference type="Proteomes" id="UP000010366"/>
    </source>
</evidence>
<proteinExistence type="inferred from homology"/>
<dbReference type="InterPro" id="IPR005467">
    <property type="entry name" value="His_kinase_dom"/>
</dbReference>
<dbReference type="Proteomes" id="UP000010366">
    <property type="component" value="Chromosome"/>
</dbReference>
<evidence type="ECO:0000256" key="11">
    <source>
        <dbReference type="ARBA" id="ARBA00022840"/>
    </source>
</evidence>
<sequence>MTIGQTPHSPPLILIVDDDDLVRSLLCEKVRKDGYQVRTAQNGEEALVIYQEIQPDLVLMDGVMPEMDGFECCEQLQKLPGGELTPVLMITGLDDKASLDRAYAVGAADYITKPIHWAVLRQRVKRVLHQSHLHRQLEASNLALRQKSEELQHQNDLLEQSKKVAESANKAKSAFLAAMSHEIRTPMNGVIGMTGLLLDTELTSQQHEFVSTIRHSGDALLTLINDILDFSKIESGKLELDYQPFNIRDCIEETLDLLAPKAAEKNLELAYLIYKNTPNYLYGDVTRIRQILVNLVGNGLKFTNSGEVIVGVTARKIAAEDADAVVTADDTYEVRFVVKDTGIGIPQDKIDRLFKAFSQVDSSTTRNYGGTGLGLIISKRLTELMHGRMWVESNSDGGSNFFFTIIAKASPATTSSTWKEQSQPAQLQGKRLLIVEDNATHRKILALQAQSWGMHAHATESGAEALKLLNLRGHFDLAILDMQMPEMDGLTLAQKIREFPEYQQLPLVMLSSLNINRSEIEAANVSFAATLNKPIGHFQLQDVLAHILGESENKSIVKPKASNYDRYQATFPLRILLAEDNLVNQKVAMHMLKRIGYQADIAMNGVEVLELLRDRAYDVVLMDLQMPKMDGMEATRRILTEFPEHRCPTIIAMTASALEGDKQECLAAGMHDYVTKPVKLEQLAQALNQCQPLLLV</sequence>
<evidence type="ECO:0000313" key="20">
    <source>
        <dbReference type="EMBL" id="AFY94938.1"/>
    </source>
</evidence>
<dbReference type="eggNOG" id="COG0745">
    <property type="taxonomic scope" value="Bacteria"/>
</dbReference>
<dbReference type="SMART" id="SM00388">
    <property type="entry name" value="HisKA"/>
    <property type="match status" value="1"/>
</dbReference>
<evidence type="ECO:0000259" key="19">
    <source>
        <dbReference type="PROSITE" id="PS50110"/>
    </source>
</evidence>
<dbReference type="PROSITE" id="PS50110">
    <property type="entry name" value="RESPONSE_REGULATORY"/>
    <property type="match status" value="3"/>
</dbReference>
<feature type="domain" description="Response regulatory" evidence="19">
    <location>
        <begin position="12"/>
        <end position="128"/>
    </location>
</feature>
<dbReference type="Pfam" id="PF02518">
    <property type="entry name" value="HATPase_c"/>
    <property type="match status" value="1"/>
</dbReference>
<dbReference type="CDD" id="cd00082">
    <property type="entry name" value="HisKA"/>
    <property type="match status" value="1"/>
</dbReference>
<evidence type="ECO:0000256" key="3">
    <source>
        <dbReference type="ARBA" id="ARBA00006402"/>
    </source>
</evidence>
<dbReference type="InterPro" id="IPR003594">
    <property type="entry name" value="HATPase_dom"/>
</dbReference>
<dbReference type="GO" id="GO:0005524">
    <property type="term" value="F:ATP binding"/>
    <property type="evidence" value="ECO:0007669"/>
    <property type="project" value="UniProtKB-KW"/>
</dbReference>
<dbReference type="AlphaFoldDB" id="K9UJV6"/>
<dbReference type="OrthoDB" id="5389090at2"/>
<reference evidence="20 21" key="1">
    <citation type="submission" date="2012-05" db="EMBL/GenBank/DDBJ databases">
        <title>Finished chromosome of genome of Chamaesiphon sp. PCC 6605.</title>
        <authorList>
            <consortium name="US DOE Joint Genome Institute"/>
            <person name="Gugger M."/>
            <person name="Coursin T."/>
            <person name="Rippka R."/>
            <person name="Tandeau De Marsac N."/>
            <person name="Huntemann M."/>
            <person name="Wei C.-L."/>
            <person name="Han J."/>
            <person name="Detter J.C."/>
            <person name="Han C."/>
            <person name="Tapia R."/>
            <person name="Chen A."/>
            <person name="Kyrpides N."/>
            <person name="Mavromatis K."/>
            <person name="Markowitz V."/>
            <person name="Szeto E."/>
            <person name="Ivanova N."/>
            <person name="Pagani I."/>
            <person name="Pati A."/>
            <person name="Goodwin L."/>
            <person name="Nordberg H.P."/>
            <person name="Cantor M.N."/>
            <person name="Hua S.X."/>
            <person name="Woyke T."/>
            <person name="Kerfeld C.A."/>
        </authorList>
    </citation>
    <scope>NUCLEOTIDE SEQUENCE [LARGE SCALE GENOMIC DNA]</scope>
    <source>
        <strain evidence="21">ATCC 27169 / PCC 6605</strain>
    </source>
</reference>
<evidence type="ECO:0000256" key="1">
    <source>
        <dbReference type="ARBA" id="ARBA00000085"/>
    </source>
</evidence>
<dbReference type="SMART" id="SM00387">
    <property type="entry name" value="HATPase_c"/>
    <property type="match status" value="1"/>
</dbReference>
<evidence type="ECO:0000256" key="5">
    <source>
        <dbReference type="ARBA" id="ARBA00022475"/>
    </source>
</evidence>
<dbReference type="InterPro" id="IPR011006">
    <property type="entry name" value="CheY-like_superfamily"/>
</dbReference>
<keyword evidence="6 16" id="KW-0597">Phosphoprotein</keyword>
<name>K9UJV6_CHAP6</name>
<organism evidence="20 21">
    <name type="scientific">Chamaesiphon minutus (strain ATCC 27169 / PCC 6605)</name>
    <dbReference type="NCBI Taxonomy" id="1173020"/>
    <lineage>
        <taxon>Bacteria</taxon>
        <taxon>Bacillati</taxon>
        <taxon>Cyanobacteriota</taxon>
        <taxon>Cyanophyceae</taxon>
        <taxon>Gomontiellales</taxon>
        <taxon>Chamaesiphonaceae</taxon>
        <taxon>Chamaesiphon</taxon>
    </lineage>
</organism>
<dbReference type="GO" id="GO:0005886">
    <property type="term" value="C:plasma membrane"/>
    <property type="evidence" value="ECO:0007669"/>
    <property type="project" value="UniProtKB-SubCell"/>
</dbReference>
<dbReference type="InterPro" id="IPR003661">
    <property type="entry name" value="HisK_dim/P_dom"/>
</dbReference>
<dbReference type="EC" id="2.7.13.3" evidence="4"/>
<evidence type="ECO:0000256" key="6">
    <source>
        <dbReference type="ARBA" id="ARBA00022553"/>
    </source>
</evidence>
<evidence type="ECO:0000256" key="15">
    <source>
        <dbReference type="ARBA" id="ARBA00074306"/>
    </source>
</evidence>
<protein>
    <recommendedName>
        <fullName evidence="15">Circadian input-output histidine kinase CikA</fullName>
        <ecNumber evidence="4">2.7.13.3</ecNumber>
    </recommendedName>
</protein>
<dbReference type="PROSITE" id="PS50109">
    <property type="entry name" value="HIS_KIN"/>
    <property type="match status" value="1"/>
</dbReference>